<dbReference type="Gene3D" id="3.20.20.190">
    <property type="entry name" value="Phosphatidylinositol (PI) phosphodiesterase"/>
    <property type="match status" value="1"/>
</dbReference>
<dbReference type="PANTHER" id="PTHR46211:SF14">
    <property type="entry name" value="GLYCEROPHOSPHODIESTER PHOSPHODIESTERASE"/>
    <property type="match status" value="1"/>
</dbReference>
<dbReference type="SUPFAM" id="SSF51695">
    <property type="entry name" value="PLC-like phosphodiesterases"/>
    <property type="match status" value="1"/>
</dbReference>
<dbReference type="AlphaFoldDB" id="A0A918SKS9"/>
<sequence>MQQSKEKNRIEVQGHRGDRGNFPENTIPAFLSAVKKGVDVLELDVVISKDKKVVVSHEPFMSSEYMLTPTSQRIYPGEEKSYNHYKMDYDNIRQFDAGSGRNSRFLKQKKIKAYKPLLSEVIDTIENYVMSQELKPVGYNIEIKSDPKNYGSFQPYPEEFVDLVMQVIKGGNIEEKVVMQSFDPEPLHILRENYPEIPVSFLVENGSINENLGKLNFLPEIYSPHFSLLKDSTTVSAIKTKGLQVIPWTVNERQDIQRMIDLKVDAIISDYPEKVISLLKKQQQ</sequence>
<dbReference type="GO" id="GO:0006629">
    <property type="term" value="P:lipid metabolic process"/>
    <property type="evidence" value="ECO:0007669"/>
    <property type="project" value="InterPro"/>
</dbReference>
<accession>A0A918SKS9</accession>
<dbReference type="EMBL" id="BMXB01000025">
    <property type="protein sequence ID" value="GHA50769.1"/>
    <property type="molecule type" value="Genomic_DNA"/>
</dbReference>
<feature type="domain" description="GP-PDE" evidence="2">
    <location>
        <begin position="10"/>
        <end position="279"/>
    </location>
</feature>
<dbReference type="Proteomes" id="UP000610456">
    <property type="component" value="Unassembled WGS sequence"/>
</dbReference>
<keyword evidence="4" id="KW-1185">Reference proteome</keyword>
<protein>
    <submittedName>
        <fullName evidence="3">Glycerophosphoryl diester phosphodiesterase</fullName>
    </submittedName>
</protein>
<organism evidence="3 4">
    <name type="scientific">Salinimicrobium marinum</name>
    <dbReference type="NCBI Taxonomy" id="680283"/>
    <lineage>
        <taxon>Bacteria</taxon>
        <taxon>Pseudomonadati</taxon>
        <taxon>Bacteroidota</taxon>
        <taxon>Flavobacteriia</taxon>
        <taxon>Flavobacteriales</taxon>
        <taxon>Flavobacteriaceae</taxon>
        <taxon>Salinimicrobium</taxon>
    </lineage>
</organism>
<reference evidence="3" key="1">
    <citation type="journal article" date="2014" name="Int. J. Syst. Evol. Microbiol.">
        <title>Complete genome sequence of Corynebacterium casei LMG S-19264T (=DSM 44701T), isolated from a smear-ripened cheese.</title>
        <authorList>
            <consortium name="US DOE Joint Genome Institute (JGI-PGF)"/>
            <person name="Walter F."/>
            <person name="Albersmeier A."/>
            <person name="Kalinowski J."/>
            <person name="Ruckert C."/>
        </authorList>
    </citation>
    <scope>NUCLEOTIDE SEQUENCE</scope>
    <source>
        <strain evidence="3">KCTC 12719</strain>
    </source>
</reference>
<dbReference type="InterPro" id="IPR030395">
    <property type="entry name" value="GP_PDE_dom"/>
</dbReference>
<dbReference type="PROSITE" id="PS51704">
    <property type="entry name" value="GP_PDE"/>
    <property type="match status" value="1"/>
</dbReference>
<dbReference type="Pfam" id="PF03009">
    <property type="entry name" value="GDPD"/>
    <property type="match status" value="1"/>
</dbReference>
<evidence type="ECO:0000259" key="2">
    <source>
        <dbReference type="PROSITE" id="PS51704"/>
    </source>
</evidence>
<feature type="region of interest" description="Disordered" evidence="1">
    <location>
        <begin position="1"/>
        <end position="21"/>
    </location>
</feature>
<comment type="caution">
    <text evidence="3">The sequence shown here is derived from an EMBL/GenBank/DDBJ whole genome shotgun (WGS) entry which is preliminary data.</text>
</comment>
<dbReference type="PANTHER" id="PTHR46211">
    <property type="entry name" value="GLYCEROPHOSPHORYL DIESTER PHOSPHODIESTERASE"/>
    <property type="match status" value="1"/>
</dbReference>
<evidence type="ECO:0000256" key="1">
    <source>
        <dbReference type="SAM" id="MobiDB-lite"/>
    </source>
</evidence>
<dbReference type="RefSeq" id="WP_229793810.1">
    <property type="nucleotide sequence ID" value="NZ_BMXB01000025.1"/>
</dbReference>
<proteinExistence type="predicted"/>
<evidence type="ECO:0000313" key="4">
    <source>
        <dbReference type="Proteomes" id="UP000610456"/>
    </source>
</evidence>
<gene>
    <name evidence="3" type="primary">glpQ</name>
    <name evidence="3" type="ORF">GCM10007103_34390</name>
</gene>
<evidence type="ECO:0000313" key="3">
    <source>
        <dbReference type="EMBL" id="GHA50769.1"/>
    </source>
</evidence>
<dbReference type="GO" id="GO:0008081">
    <property type="term" value="F:phosphoric diester hydrolase activity"/>
    <property type="evidence" value="ECO:0007669"/>
    <property type="project" value="InterPro"/>
</dbReference>
<name>A0A918SKS9_9FLAO</name>
<dbReference type="InterPro" id="IPR017946">
    <property type="entry name" value="PLC-like_Pdiesterase_TIM-brl"/>
</dbReference>
<reference evidence="3" key="2">
    <citation type="submission" date="2020-09" db="EMBL/GenBank/DDBJ databases">
        <authorList>
            <person name="Sun Q."/>
            <person name="Kim S."/>
        </authorList>
    </citation>
    <scope>NUCLEOTIDE SEQUENCE</scope>
    <source>
        <strain evidence="3">KCTC 12719</strain>
    </source>
</reference>